<dbReference type="GeneTree" id="ENSGT00940000155366"/>
<accession>A0A3B3SY13</accession>
<dbReference type="AlphaFoldDB" id="A0A3B3SY13"/>
<name>A0A3B3SY13_9TELE</name>
<comment type="similarity">
    <text evidence="4">Belongs to the CDIP1/LITAF family.</text>
</comment>
<evidence type="ECO:0000259" key="9">
    <source>
        <dbReference type="PROSITE" id="PS51837"/>
    </source>
</evidence>
<evidence type="ECO:0000256" key="6">
    <source>
        <dbReference type="ARBA" id="ARBA00022833"/>
    </source>
</evidence>
<dbReference type="PANTHER" id="PTHR23292">
    <property type="entry name" value="LIPOPOLYSACCHARIDE-INDUCED TUMOR NECROSIS FACTOR-ALPHA FACTOR"/>
    <property type="match status" value="1"/>
</dbReference>
<keyword evidence="5" id="KW-0479">Metal-binding</keyword>
<dbReference type="GO" id="GO:0098560">
    <property type="term" value="C:cytoplasmic side of late endosome membrane"/>
    <property type="evidence" value="ECO:0007669"/>
    <property type="project" value="TreeGrafter"/>
</dbReference>
<dbReference type="InterPro" id="IPR037519">
    <property type="entry name" value="LITAF_fam"/>
</dbReference>
<evidence type="ECO:0000313" key="11">
    <source>
        <dbReference type="Proteomes" id="UP000261540"/>
    </source>
</evidence>
<feature type="compositionally biased region" description="Low complexity" evidence="8">
    <location>
        <begin position="1"/>
        <end position="13"/>
    </location>
</feature>
<dbReference type="SMART" id="SM00714">
    <property type="entry name" value="LITAF"/>
    <property type="match status" value="1"/>
</dbReference>
<dbReference type="InterPro" id="IPR006629">
    <property type="entry name" value="LITAF"/>
</dbReference>
<dbReference type="Ensembl" id="ENSPKIT00000016209.1">
    <property type="protein sequence ID" value="ENSPKIP00000035280.1"/>
    <property type="gene ID" value="ENSPKIG00000014307.1"/>
</dbReference>
<keyword evidence="11" id="KW-1185">Reference proteome</keyword>
<feature type="domain" description="LITAF" evidence="9">
    <location>
        <begin position="61"/>
        <end position="148"/>
    </location>
</feature>
<sequence length="149" mass="16201">MATASPPVEELPSGLPPLPSYEEAVRLPNIPNPVPPPPDYAKTMQEPCPPHVNSPPPIISPPQVTVQNVVCQQSLGENPVQIQCPACLQVVVTRLEHSSGILPWILCASLFIVGCSYGCCLIPFCWDGLKDVTHYCPNCHQVLGVFRRL</sequence>
<evidence type="ECO:0000313" key="10">
    <source>
        <dbReference type="Ensembl" id="ENSPKIP00000035280.1"/>
    </source>
</evidence>
<evidence type="ECO:0000256" key="1">
    <source>
        <dbReference type="ARBA" id="ARBA00004125"/>
    </source>
</evidence>
<feature type="region of interest" description="Disordered" evidence="8">
    <location>
        <begin position="1"/>
        <end position="20"/>
    </location>
</feature>
<protein>
    <submittedName>
        <fullName evidence="10">Lipopolysaccharide-induced tumor necrosis factor-alpha factor homolog</fullName>
    </submittedName>
</protein>
<evidence type="ECO:0000256" key="4">
    <source>
        <dbReference type="ARBA" id="ARBA00005975"/>
    </source>
</evidence>
<organism evidence="10 11">
    <name type="scientific">Paramormyrops kingsleyae</name>
    <dbReference type="NCBI Taxonomy" id="1676925"/>
    <lineage>
        <taxon>Eukaryota</taxon>
        <taxon>Metazoa</taxon>
        <taxon>Chordata</taxon>
        <taxon>Craniata</taxon>
        <taxon>Vertebrata</taxon>
        <taxon>Euteleostomi</taxon>
        <taxon>Actinopterygii</taxon>
        <taxon>Neopterygii</taxon>
        <taxon>Teleostei</taxon>
        <taxon>Osteoglossocephala</taxon>
        <taxon>Osteoglossomorpha</taxon>
        <taxon>Osteoglossiformes</taxon>
        <taxon>Mormyridae</taxon>
        <taxon>Paramormyrops</taxon>
    </lineage>
</organism>
<reference evidence="10" key="2">
    <citation type="submission" date="2025-09" db="UniProtKB">
        <authorList>
            <consortium name="Ensembl"/>
        </authorList>
    </citation>
    <scope>IDENTIFICATION</scope>
</reference>
<dbReference type="Pfam" id="PF10601">
    <property type="entry name" value="zf-LITAF-like"/>
    <property type="match status" value="1"/>
</dbReference>
<keyword evidence="7" id="KW-0472">Membrane</keyword>
<evidence type="ECO:0000256" key="7">
    <source>
        <dbReference type="ARBA" id="ARBA00023136"/>
    </source>
</evidence>
<reference evidence="10" key="1">
    <citation type="submission" date="2025-08" db="UniProtKB">
        <authorList>
            <consortium name="Ensembl"/>
        </authorList>
    </citation>
    <scope>IDENTIFICATION</scope>
</reference>
<dbReference type="STRING" id="1676925.ENSPKIP00000035280"/>
<evidence type="ECO:0000256" key="2">
    <source>
        <dbReference type="ARBA" id="ARBA00004414"/>
    </source>
</evidence>
<comment type="subcellular location">
    <subcellularLocation>
        <location evidence="1">Endosome membrane</location>
        <topology evidence="1">Peripheral membrane protein</topology>
        <orientation evidence="1">Cytoplasmic side</orientation>
    </subcellularLocation>
    <subcellularLocation>
        <location evidence="2">Late endosome membrane</location>
    </subcellularLocation>
    <subcellularLocation>
        <location evidence="3">Lysosome membrane</location>
        <topology evidence="3">Peripheral membrane protein</topology>
        <orientation evidence="3">Cytoplasmic side</orientation>
    </subcellularLocation>
</comment>
<feature type="region of interest" description="Disordered" evidence="8">
    <location>
        <begin position="26"/>
        <end position="56"/>
    </location>
</feature>
<dbReference type="GO" id="GO:0098574">
    <property type="term" value="C:cytoplasmic side of lysosomal membrane"/>
    <property type="evidence" value="ECO:0007669"/>
    <property type="project" value="TreeGrafter"/>
</dbReference>
<dbReference type="PANTHER" id="PTHR23292:SF6">
    <property type="entry name" value="FI16602P1-RELATED"/>
    <property type="match status" value="1"/>
</dbReference>
<feature type="compositionally biased region" description="Pro residues" evidence="8">
    <location>
        <begin position="47"/>
        <end position="56"/>
    </location>
</feature>
<evidence type="ECO:0000256" key="8">
    <source>
        <dbReference type="SAM" id="MobiDB-lite"/>
    </source>
</evidence>
<dbReference type="OrthoDB" id="4713066at2759"/>
<dbReference type="GO" id="GO:0005634">
    <property type="term" value="C:nucleus"/>
    <property type="evidence" value="ECO:0007669"/>
    <property type="project" value="TreeGrafter"/>
</dbReference>
<feature type="compositionally biased region" description="Pro residues" evidence="8">
    <location>
        <begin position="30"/>
        <end position="39"/>
    </location>
</feature>
<dbReference type="PROSITE" id="PS51837">
    <property type="entry name" value="LITAF"/>
    <property type="match status" value="1"/>
</dbReference>
<evidence type="ECO:0000256" key="5">
    <source>
        <dbReference type="ARBA" id="ARBA00022723"/>
    </source>
</evidence>
<dbReference type="KEGG" id="pki:111845522"/>
<keyword evidence="6" id="KW-0862">Zinc</keyword>
<proteinExistence type="inferred from homology"/>
<dbReference type="Proteomes" id="UP000261540">
    <property type="component" value="Unplaced"/>
</dbReference>
<dbReference type="GO" id="GO:0008270">
    <property type="term" value="F:zinc ion binding"/>
    <property type="evidence" value="ECO:0007669"/>
    <property type="project" value="TreeGrafter"/>
</dbReference>
<evidence type="ECO:0000256" key="3">
    <source>
        <dbReference type="ARBA" id="ARBA00004630"/>
    </source>
</evidence>